<accession>A0A4C1WM23</accession>
<name>A0A4C1WM23_EUMVA</name>
<comment type="caution">
    <text evidence="1">The sequence shown here is derived from an EMBL/GenBank/DDBJ whole genome shotgun (WGS) entry which is preliminary data.</text>
</comment>
<evidence type="ECO:0000313" key="1">
    <source>
        <dbReference type="EMBL" id="GBP51532.1"/>
    </source>
</evidence>
<organism evidence="1 2">
    <name type="scientific">Eumeta variegata</name>
    <name type="common">Bagworm moth</name>
    <name type="synonym">Eumeta japonica</name>
    <dbReference type="NCBI Taxonomy" id="151549"/>
    <lineage>
        <taxon>Eukaryota</taxon>
        <taxon>Metazoa</taxon>
        <taxon>Ecdysozoa</taxon>
        <taxon>Arthropoda</taxon>
        <taxon>Hexapoda</taxon>
        <taxon>Insecta</taxon>
        <taxon>Pterygota</taxon>
        <taxon>Neoptera</taxon>
        <taxon>Endopterygota</taxon>
        <taxon>Lepidoptera</taxon>
        <taxon>Glossata</taxon>
        <taxon>Ditrysia</taxon>
        <taxon>Tineoidea</taxon>
        <taxon>Psychidae</taxon>
        <taxon>Oiketicinae</taxon>
        <taxon>Eumeta</taxon>
    </lineage>
</organism>
<evidence type="ECO:0000313" key="2">
    <source>
        <dbReference type="Proteomes" id="UP000299102"/>
    </source>
</evidence>
<proteinExistence type="predicted"/>
<dbReference type="Proteomes" id="UP000299102">
    <property type="component" value="Unassembled WGS sequence"/>
</dbReference>
<protein>
    <submittedName>
        <fullName evidence="1">Uncharacterized protein</fullName>
    </submittedName>
</protein>
<gene>
    <name evidence="1" type="ORF">EVAR_34418_1</name>
</gene>
<dbReference type="AlphaFoldDB" id="A0A4C1WM23"/>
<sequence length="113" mass="12675">MRKFSQTIYLRRLIEKLCGYIAAPPARPPPPAVVCPPDVSTLYLMESRIWYPPAVVLLSLKLLLCLIKREEPPELPFLPKKAGNTTATPLSLLMPMDGDEYQLFGSLLARLPL</sequence>
<reference evidence="1 2" key="1">
    <citation type="journal article" date="2019" name="Commun. Biol.">
        <title>The bagworm genome reveals a unique fibroin gene that provides high tensile strength.</title>
        <authorList>
            <person name="Kono N."/>
            <person name="Nakamura H."/>
            <person name="Ohtoshi R."/>
            <person name="Tomita M."/>
            <person name="Numata K."/>
            <person name="Arakawa K."/>
        </authorList>
    </citation>
    <scope>NUCLEOTIDE SEQUENCE [LARGE SCALE GENOMIC DNA]</scope>
</reference>
<dbReference type="EMBL" id="BGZK01000583">
    <property type="protein sequence ID" value="GBP51532.1"/>
    <property type="molecule type" value="Genomic_DNA"/>
</dbReference>
<keyword evidence="2" id="KW-1185">Reference proteome</keyword>